<dbReference type="Gene3D" id="1.10.10.10">
    <property type="entry name" value="Winged helix-like DNA-binding domain superfamily/Winged helix DNA-binding domain"/>
    <property type="match status" value="1"/>
</dbReference>
<sequence length="175" mass="19711">MRGTERLKVIEKTTDPLFDALPLLPKAETILVRLLRVGALGLDEYFAHIFRHLDITEKHYHALCVLVSTRQGTLYPSELSEIIGTSRANITKVLSSLEAKGYVSRKNSNKDGRRNSILITTKGRQIVGRITEQMDTPVEAAFANLTSRERNQLDKLLRKMIVSFDDALHANDPIV</sequence>
<keyword evidence="2" id="KW-0238">DNA-binding</keyword>
<feature type="domain" description="HTH marR-type" evidence="4">
    <location>
        <begin position="28"/>
        <end position="162"/>
    </location>
</feature>
<gene>
    <name evidence="5" type="ORF">GCM10025791_44750</name>
</gene>
<evidence type="ECO:0000313" key="5">
    <source>
        <dbReference type="EMBL" id="GAA4958957.1"/>
    </source>
</evidence>
<evidence type="ECO:0000256" key="3">
    <source>
        <dbReference type="ARBA" id="ARBA00023163"/>
    </source>
</evidence>
<dbReference type="PROSITE" id="PS01117">
    <property type="entry name" value="HTH_MARR_1"/>
    <property type="match status" value="1"/>
</dbReference>
<dbReference type="GO" id="GO:0003700">
    <property type="term" value="F:DNA-binding transcription factor activity"/>
    <property type="evidence" value="ECO:0007669"/>
    <property type="project" value="InterPro"/>
</dbReference>
<dbReference type="EMBL" id="BAABLX010000077">
    <property type="protein sequence ID" value="GAA4958957.1"/>
    <property type="molecule type" value="Genomic_DNA"/>
</dbReference>
<dbReference type="PROSITE" id="PS50995">
    <property type="entry name" value="HTH_MARR_2"/>
    <property type="match status" value="1"/>
</dbReference>
<dbReference type="PANTHER" id="PTHR33164:SF89">
    <property type="entry name" value="MARR FAMILY REGULATORY PROTEIN"/>
    <property type="match status" value="1"/>
</dbReference>
<dbReference type="Pfam" id="PF01047">
    <property type="entry name" value="MarR"/>
    <property type="match status" value="1"/>
</dbReference>
<dbReference type="InterPro" id="IPR036390">
    <property type="entry name" value="WH_DNA-bd_sf"/>
</dbReference>
<evidence type="ECO:0000256" key="2">
    <source>
        <dbReference type="ARBA" id="ARBA00023125"/>
    </source>
</evidence>
<dbReference type="SUPFAM" id="SSF46785">
    <property type="entry name" value="Winged helix' DNA-binding domain"/>
    <property type="match status" value="1"/>
</dbReference>
<dbReference type="Proteomes" id="UP001409585">
    <property type="component" value="Unassembled WGS sequence"/>
</dbReference>
<accession>A0AAV3U8G3</accession>
<dbReference type="GO" id="GO:0006950">
    <property type="term" value="P:response to stress"/>
    <property type="evidence" value="ECO:0007669"/>
    <property type="project" value="TreeGrafter"/>
</dbReference>
<evidence type="ECO:0000313" key="6">
    <source>
        <dbReference type="Proteomes" id="UP001409585"/>
    </source>
</evidence>
<keyword evidence="3" id="KW-0804">Transcription</keyword>
<proteinExistence type="predicted"/>
<reference evidence="6" key="1">
    <citation type="journal article" date="2019" name="Int. J. Syst. Evol. Microbiol.">
        <title>The Global Catalogue of Microorganisms (GCM) 10K type strain sequencing project: providing services to taxonomists for standard genome sequencing and annotation.</title>
        <authorList>
            <consortium name="The Broad Institute Genomics Platform"/>
            <consortium name="The Broad Institute Genome Sequencing Center for Infectious Disease"/>
            <person name="Wu L."/>
            <person name="Ma J."/>
        </authorList>
    </citation>
    <scope>NUCLEOTIDE SEQUENCE [LARGE SCALE GENOMIC DNA]</scope>
    <source>
        <strain evidence="6">JCM 19134</strain>
    </source>
</reference>
<dbReference type="PRINTS" id="PR00598">
    <property type="entry name" value="HTHMARR"/>
</dbReference>
<dbReference type="SMART" id="SM00347">
    <property type="entry name" value="HTH_MARR"/>
    <property type="match status" value="1"/>
</dbReference>
<comment type="caution">
    <text evidence="5">The sequence shown here is derived from an EMBL/GenBank/DDBJ whole genome shotgun (WGS) entry which is preliminary data.</text>
</comment>
<dbReference type="InterPro" id="IPR000835">
    <property type="entry name" value="HTH_MarR-typ"/>
</dbReference>
<evidence type="ECO:0000256" key="1">
    <source>
        <dbReference type="ARBA" id="ARBA00023015"/>
    </source>
</evidence>
<evidence type="ECO:0000259" key="4">
    <source>
        <dbReference type="PROSITE" id="PS50995"/>
    </source>
</evidence>
<organism evidence="5 6">
    <name type="scientific">Halioxenophilus aromaticivorans</name>
    <dbReference type="NCBI Taxonomy" id="1306992"/>
    <lineage>
        <taxon>Bacteria</taxon>
        <taxon>Pseudomonadati</taxon>
        <taxon>Pseudomonadota</taxon>
        <taxon>Gammaproteobacteria</taxon>
        <taxon>Alteromonadales</taxon>
        <taxon>Alteromonadaceae</taxon>
        <taxon>Halioxenophilus</taxon>
    </lineage>
</organism>
<keyword evidence="6" id="KW-1185">Reference proteome</keyword>
<dbReference type="AlphaFoldDB" id="A0AAV3U8G3"/>
<keyword evidence="1" id="KW-0805">Transcription regulation</keyword>
<protein>
    <recommendedName>
        <fullName evidence="4">HTH marR-type domain-containing protein</fullName>
    </recommendedName>
</protein>
<dbReference type="InterPro" id="IPR039422">
    <property type="entry name" value="MarR/SlyA-like"/>
</dbReference>
<dbReference type="PANTHER" id="PTHR33164">
    <property type="entry name" value="TRANSCRIPTIONAL REGULATOR, MARR FAMILY"/>
    <property type="match status" value="1"/>
</dbReference>
<name>A0AAV3U8G3_9ALTE</name>
<dbReference type="InterPro" id="IPR036388">
    <property type="entry name" value="WH-like_DNA-bd_sf"/>
</dbReference>
<dbReference type="InterPro" id="IPR023187">
    <property type="entry name" value="Tscrpt_reg_MarR-type_CS"/>
</dbReference>
<dbReference type="GO" id="GO:0003677">
    <property type="term" value="F:DNA binding"/>
    <property type="evidence" value="ECO:0007669"/>
    <property type="project" value="UniProtKB-KW"/>
</dbReference>
<dbReference type="RefSeq" id="WP_345427539.1">
    <property type="nucleotide sequence ID" value="NZ_AP031496.1"/>
</dbReference>